<dbReference type="Pfam" id="PF19086">
    <property type="entry name" value="Terpene_syn_C_2"/>
    <property type="match status" value="1"/>
</dbReference>
<dbReference type="Gene3D" id="1.10.600.10">
    <property type="entry name" value="Farnesyl Diphosphate Synthase"/>
    <property type="match status" value="1"/>
</dbReference>
<dbReference type="AlphaFoldDB" id="A0A4R5BLQ2"/>
<protein>
    <submittedName>
        <fullName evidence="1">Uncharacterized protein</fullName>
    </submittedName>
</protein>
<accession>A0A4R5BLQ2</accession>
<dbReference type="InterPro" id="IPR008949">
    <property type="entry name" value="Isoprenoid_synthase_dom_sf"/>
</dbReference>
<dbReference type="SUPFAM" id="SSF48576">
    <property type="entry name" value="Terpenoid synthases"/>
    <property type="match status" value="1"/>
</dbReference>
<dbReference type="EMBL" id="SMKU01000078">
    <property type="protein sequence ID" value="TDD86709.1"/>
    <property type="molecule type" value="Genomic_DNA"/>
</dbReference>
<comment type="caution">
    <text evidence="1">The sequence shown here is derived from an EMBL/GenBank/DDBJ whole genome shotgun (WGS) entry which is preliminary data.</text>
</comment>
<reference evidence="1 2" key="1">
    <citation type="submission" date="2019-03" db="EMBL/GenBank/DDBJ databases">
        <title>Draft genome sequences of novel Actinobacteria.</title>
        <authorList>
            <person name="Sahin N."/>
            <person name="Ay H."/>
            <person name="Saygin H."/>
        </authorList>
    </citation>
    <scope>NUCLEOTIDE SEQUENCE [LARGE SCALE GENOMIC DNA]</scope>
    <source>
        <strain evidence="1 2">H3C3</strain>
    </source>
</reference>
<dbReference type="OrthoDB" id="2989600at2"/>
<keyword evidence="2" id="KW-1185">Reference proteome</keyword>
<name>A0A4R5BLQ2_9ACTN</name>
<dbReference type="Proteomes" id="UP000294513">
    <property type="component" value="Unassembled WGS sequence"/>
</dbReference>
<evidence type="ECO:0000313" key="1">
    <source>
        <dbReference type="EMBL" id="TDD86709.1"/>
    </source>
</evidence>
<proteinExistence type="predicted"/>
<dbReference type="RefSeq" id="WP_131894326.1">
    <property type="nucleotide sequence ID" value="NZ_SMKU01000078.1"/>
</dbReference>
<evidence type="ECO:0000313" key="2">
    <source>
        <dbReference type="Proteomes" id="UP000294513"/>
    </source>
</evidence>
<organism evidence="1 2">
    <name type="scientific">Actinomadura rubrisoli</name>
    <dbReference type="NCBI Taxonomy" id="2530368"/>
    <lineage>
        <taxon>Bacteria</taxon>
        <taxon>Bacillati</taxon>
        <taxon>Actinomycetota</taxon>
        <taxon>Actinomycetes</taxon>
        <taxon>Streptosporangiales</taxon>
        <taxon>Thermomonosporaceae</taxon>
        <taxon>Actinomadura</taxon>
    </lineage>
</organism>
<sequence length="201" mass="22199">MYQNTEFALPFPPVDLPDLTDARRRHLHWVRRFGLLREAEAFRKYETWALDAAAVLFHPQPVGAERDLGIDFYGWMIFWDGRFDGPLGQDPGAAAQVVDQVLGVVRHRPPGGLPPGSLAPIAQALQDLWCRQTTGMSPEWREWAAENWAAYLSAHLEGVRPTYAGNPQRVDLVGALAAVVGVVNVTRCAIRAQGGGTGHPR</sequence>
<gene>
    <name evidence="1" type="ORF">E1298_17085</name>
</gene>